<name>A0A8S5VMH5_9CAUD</name>
<evidence type="ECO:0000313" key="1">
    <source>
        <dbReference type="EMBL" id="DAG92374.1"/>
    </source>
</evidence>
<proteinExistence type="predicted"/>
<dbReference type="EMBL" id="BK035305">
    <property type="protein sequence ID" value="DAG92374.1"/>
    <property type="molecule type" value="Genomic_DNA"/>
</dbReference>
<sequence>MEKKILKLKKYFYEKIFKKKYDIFIYNCF</sequence>
<reference evidence="1" key="1">
    <citation type="journal article" date="2021" name="Proc. Natl. Acad. Sci. U.S.A.">
        <title>A Catalog of Tens of Thousands of Viruses from Human Metagenomes Reveals Hidden Associations with Chronic Diseases.</title>
        <authorList>
            <person name="Tisza M.J."/>
            <person name="Buck C.B."/>
        </authorList>
    </citation>
    <scope>NUCLEOTIDE SEQUENCE</scope>
    <source>
        <strain evidence="1">Ctnaj7</strain>
    </source>
</reference>
<accession>A0A8S5VMH5</accession>
<organism evidence="1">
    <name type="scientific">Ackermannviridae sp</name>
    <dbReference type="NCBI Taxonomy" id="2831612"/>
    <lineage>
        <taxon>Viruses</taxon>
        <taxon>Duplodnaviria</taxon>
        <taxon>Heunggongvirae</taxon>
        <taxon>Uroviricota</taxon>
        <taxon>Caudoviricetes</taxon>
        <taxon>Pantevenvirales</taxon>
        <taxon>Ackermannviridae</taxon>
    </lineage>
</organism>
<protein>
    <submittedName>
        <fullName evidence="1">Uncharacterized protein</fullName>
    </submittedName>
</protein>